<gene>
    <name evidence="3" type="ORF">JF76_15540</name>
</gene>
<organism evidence="3 4">
    <name type="scientific">Lactobacillus kullabergensis</name>
    <dbReference type="NCBI Taxonomy" id="1218493"/>
    <lineage>
        <taxon>Bacteria</taxon>
        <taxon>Bacillati</taxon>
        <taxon>Bacillota</taxon>
        <taxon>Bacilli</taxon>
        <taxon>Lactobacillales</taxon>
        <taxon>Lactobacillaceae</taxon>
        <taxon>Lactobacillus</taxon>
    </lineage>
</organism>
<accession>A0A0F4LAE1</accession>
<dbReference type="PROSITE" id="PS51464">
    <property type="entry name" value="SIS"/>
    <property type="match status" value="1"/>
</dbReference>
<dbReference type="PANTHER" id="PTHR10937:SF17">
    <property type="entry name" value="GLUCOSAMINE-FRUCTOSE-6-PHOSPHATE AMINOTRANSFERASE"/>
    <property type="match status" value="1"/>
</dbReference>
<dbReference type="GO" id="GO:0006047">
    <property type="term" value="P:UDP-N-acetylglucosamine metabolic process"/>
    <property type="evidence" value="ECO:0007669"/>
    <property type="project" value="TreeGrafter"/>
</dbReference>
<dbReference type="GO" id="GO:0097367">
    <property type="term" value="F:carbohydrate derivative binding"/>
    <property type="evidence" value="ECO:0007669"/>
    <property type="project" value="InterPro"/>
</dbReference>
<dbReference type="RefSeq" id="WP_045928539.1">
    <property type="nucleotide sequence ID" value="NZ_JBHSZS010000026.1"/>
</dbReference>
<proteinExistence type="predicted"/>
<dbReference type="GO" id="GO:0004360">
    <property type="term" value="F:glutamine-fructose-6-phosphate transaminase (isomerizing) activity"/>
    <property type="evidence" value="ECO:0007669"/>
    <property type="project" value="TreeGrafter"/>
</dbReference>
<dbReference type="PANTHER" id="PTHR10937">
    <property type="entry name" value="GLUCOSAMINE--FRUCTOSE-6-PHOSPHATE AMINOTRANSFERASE, ISOMERIZING"/>
    <property type="match status" value="1"/>
</dbReference>
<dbReference type="InterPro" id="IPR035466">
    <property type="entry name" value="GlmS/AgaS_SIS"/>
</dbReference>
<comment type="caution">
    <text evidence="3">The sequence shown here is derived from an EMBL/GenBank/DDBJ whole genome shotgun (WGS) entry which is preliminary data.</text>
</comment>
<dbReference type="OrthoDB" id="2268792at2"/>
<protein>
    <recommendedName>
        <fullName evidence="2">SIS domain-containing protein</fullName>
    </recommendedName>
</protein>
<keyword evidence="1" id="KW-0677">Repeat</keyword>
<evidence type="ECO:0000313" key="4">
    <source>
        <dbReference type="Proteomes" id="UP000033533"/>
    </source>
</evidence>
<dbReference type="CDD" id="cd05008">
    <property type="entry name" value="SIS_GlmS_GlmD_1"/>
    <property type="match status" value="1"/>
</dbReference>
<dbReference type="PATRIC" id="fig|1218493.3.peg.1627"/>
<dbReference type="InterPro" id="IPR035490">
    <property type="entry name" value="GlmS/FrlB_SIS"/>
</dbReference>
<evidence type="ECO:0000259" key="2">
    <source>
        <dbReference type="PROSITE" id="PS51464"/>
    </source>
</evidence>
<feature type="domain" description="SIS" evidence="2">
    <location>
        <begin position="32"/>
        <end position="178"/>
    </location>
</feature>
<dbReference type="CDD" id="cd05009">
    <property type="entry name" value="SIS_GlmS_GlmD_2"/>
    <property type="match status" value="1"/>
</dbReference>
<dbReference type="InterPro" id="IPR001347">
    <property type="entry name" value="SIS_dom"/>
</dbReference>
<dbReference type="GO" id="GO:0006487">
    <property type="term" value="P:protein N-linked glycosylation"/>
    <property type="evidence" value="ECO:0007669"/>
    <property type="project" value="TreeGrafter"/>
</dbReference>
<evidence type="ECO:0000313" key="3">
    <source>
        <dbReference type="EMBL" id="KJY54531.1"/>
    </source>
</evidence>
<dbReference type="SUPFAM" id="SSF53697">
    <property type="entry name" value="SIS domain"/>
    <property type="match status" value="1"/>
</dbReference>
<dbReference type="Gene3D" id="3.40.50.10490">
    <property type="entry name" value="Glucose-6-phosphate isomerase like protein, domain 1"/>
    <property type="match status" value="2"/>
</dbReference>
<dbReference type="AlphaFoldDB" id="A0A0F4LAE1"/>
<dbReference type="GO" id="GO:0006002">
    <property type="term" value="P:fructose 6-phosphate metabolic process"/>
    <property type="evidence" value="ECO:0007669"/>
    <property type="project" value="TreeGrafter"/>
</dbReference>
<dbReference type="InterPro" id="IPR046348">
    <property type="entry name" value="SIS_dom_sf"/>
</dbReference>
<sequence>MTKLTMMGHIKDTARVLQRAIDERKDYGQDFIDFWLKNNFKKVIFTGSGTSYNAMRVIRNIFVKLLKVEGVAVEPTVFTYSESINPSSVFRNNQVLVVGLSQHGDSISTCGALQHAEKCGFSTLGVSEQLGSAITKIADHYVHLVCEEEQIGPETRGYTETLLQFYMLAVEIAYQSRLIGKEKYDQLFNDAQELVNNFPTVVNESVAWYEKQQEELVEMQKASIAGFGYNFPTALEARLKFFETFGRPTSAYEQEEQLHGPLRAYHDDNFIFLIGGNKGSEFKRMIDIAAYYRRAYTKHVFVVSGEDFETTRRDLKLSVKTSPLLSPIIYVVPFQVLSAKLSEKVGIDTSVSPVTDNSISGHMNV</sequence>
<dbReference type="Proteomes" id="UP000033533">
    <property type="component" value="Unassembled WGS sequence"/>
</dbReference>
<dbReference type="EMBL" id="JXBY01000025">
    <property type="protein sequence ID" value="KJY54531.1"/>
    <property type="molecule type" value="Genomic_DNA"/>
</dbReference>
<reference evidence="3 4" key="1">
    <citation type="submission" date="2014-12" db="EMBL/GenBank/DDBJ databases">
        <title>Comparative genomics of the lactic acid bacteria isolated from the honey bee gut.</title>
        <authorList>
            <person name="Ellegaard K.M."/>
            <person name="Tamarit D."/>
            <person name="Javelind E."/>
            <person name="Olofsson T."/>
            <person name="Andersson S.G."/>
            <person name="Vasquez A."/>
        </authorList>
    </citation>
    <scope>NUCLEOTIDE SEQUENCE [LARGE SCALE GENOMIC DNA]</scope>
    <source>
        <strain evidence="3 4">Biut2</strain>
    </source>
</reference>
<evidence type="ECO:0000256" key="1">
    <source>
        <dbReference type="ARBA" id="ARBA00022737"/>
    </source>
</evidence>
<name>A0A0F4LAE1_9LACO</name>
<dbReference type="HOGENOM" id="CLU_012520_1_0_9"/>
<dbReference type="STRING" id="1218493.JF76_15540"/>